<sequence>MINLNQYIDKTADFQIGDEVISVKLPSCNVMAEIAKIEDTNTKEDTSLYYKNRQKVAKALLNFNTANRAFTDEEMDEIPLQAIDDIIKTVMSARIEVGADPNSNSQSQTETSAKQS</sequence>
<dbReference type="EMBL" id="CP019962">
    <property type="protein sequence ID" value="ARD65008.1"/>
    <property type="molecule type" value="Genomic_DNA"/>
</dbReference>
<dbReference type="RefSeq" id="WP_038352079.1">
    <property type="nucleotide sequence ID" value="NZ_CP019962.1"/>
</dbReference>
<dbReference type="KEGG" id="elim:B2M23_05385"/>
<evidence type="ECO:0000256" key="1">
    <source>
        <dbReference type="SAM" id="MobiDB-lite"/>
    </source>
</evidence>
<feature type="region of interest" description="Disordered" evidence="1">
    <location>
        <begin position="97"/>
        <end position="116"/>
    </location>
</feature>
<dbReference type="AlphaFoldDB" id="A0AAC9W2L2"/>
<feature type="compositionally biased region" description="Polar residues" evidence="1">
    <location>
        <begin position="101"/>
        <end position="116"/>
    </location>
</feature>
<protein>
    <submittedName>
        <fullName evidence="2">Uncharacterized protein</fullName>
    </submittedName>
</protein>
<organism evidence="2 3">
    <name type="scientific">Eubacterium limosum</name>
    <dbReference type="NCBI Taxonomy" id="1736"/>
    <lineage>
        <taxon>Bacteria</taxon>
        <taxon>Bacillati</taxon>
        <taxon>Bacillota</taxon>
        <taxon>Clostridia</taxon>
        <taxon>Eubacteriales</taxon>
        <taxon>Eubacteriaceae</taxon>
        <taxon>Eubacterium</taxon>
    </lineage>
</organism>
<evidence type="ECO:0000313" key="3">
    <source>
        <dbReference type="Proteomes" id="UP000192391"/>
    </source>
</evidence>
<reference evidence="3" key="1">
    <citation type="journal article" date="2017" name="Sci. Rep.">
        <title>Determination of the Genome and Primary Transcriptome of Syngas Fermenting Eubacterium limosum ATCC 8486.</title>
        <authorList>
            <person name="Song Y."/>
            <person name="Shin J."/>
            <person name="Jeong Y."/>
            <person name="Jin S."/>
            <person name="Lee J.K."/>
            <person name="Kim D.R."/>
            <person name="Kim S.C."/>
            <person name="Cho S."/>
            <person name="Cho B.K."/>
        </authorList>
    </citation>
    <scope>NUCLEOTIDE SEQUENCE [LARGE SCALE GENOMIC DNA]</scope>
    <source>
        <strain evidence="3">ATCC 8486</strain>
    </source>
</reference>
<proteinExistence type="predicted"/>
<dbReference type="Proteomes" id="UP000192391">
    <property type="component" value="Chromosome"/>
</dbReference>
<accession>A0AAC9W2L2</accession>
<evidence type="ECO:0000313" key="2">
    <source>
        <dbReference type="EMBL" id="ARD65008.1"/>
    </source>
</evidence>
<gene>
    <name evidence="2" type="ORF">B2M23_05385</name>
</gene>
<name>A0AAC9W2L2_EUBLI</name>